<keyword evidence="1" id="KW-0732">Signal</keyword>
<feature type="signal peptide" evidence="1">
    <location>
        <begin position="1"/>
        <end position="23"/>
    </location>
</feature>
<accession>A0A0H4A1P9</accession>
<proteinExistence type="predicted"/>
<protein>
    <submittedName>
        <fullName evidence="2">Uncharacterized protein</fullName>
    </submittedName>
</protein>
<organism evidence="2">
    <name type="scientific">Vibrio sp. FF_273</name>
    <dbReference type="NCBI Taxonomy" id="1652830"/>
    <lineage>
        <taxon>Bacteria</taxon>
        <taxon>Pseudomonadati</taxon>
        <taxon>Pseudomonadota</taxon>
        <taxon>Gammaproteobacteria</taxon>
        <taxon>Vibrionales</taxon>
        <taxon>Vibrionaceae</taxon>
        <taxon>Vibrio</taxon>
    </lineage>
</organism>
<dbReference type="EMBL" id="KP795710">
    <property type="protein sequence ID" value="AKN40877.1"/>
    <property type="molecule type" value="Genomic_DNA"/>
</dbReference>
<dbReference type="AlphaFoldDB" id="A0A0H4A1P9"/>
<reference evidence="2" key="1">
    <citation type="journal article" date="2015" name="MBio">
        <title>Eco-Evolutionary Dynamics of Episomes among Ecologically Cohesive Bacterial Populations.</title>
        <authorList>
            <person name="Xue H."/>
            <person name="Cordero O.X."/>
            <person name="Camas F.M."/>
            <person name="Trimble W."/>
            <person name="Meyer F."/>
            <person name="Guglielmini J."/>
            <person name="Rocha E.P."/>
            <person name="Polz M.F."/>
        </authorList>
    </citation>
    <scope>NUCLEOTIDE SEQUENCE</scope>
    <source>
        <strain evidence="2">FF_273</strain>
    </source>
</reference>
<name>A0A0H4A1P9_9VIBR</name>
<sequence>MKSKLSMVALSAAFLLPAQPTYAASDDECAIWLCLPSSCGNAKKA</sequence>
<evidence type="ECO:0000313" key="2">
    <source>
        <dbReference type="EMBL" id="AKN40877.1"/>
    </source>
</evidence>
<evidence type="ECO:0000256" key="1">
    <source>
        <dbReference type="SAM" id="SignalP"/>
    </source>
</evidence>
<feature type="chain" id="PRO_5005205217" evidence="1">
    <location>
        <begin position="24"/>
        <end position="45"/>
    </location>
</feature>